<keyword evidence="3" id="KW-1185">Reference proteome</keyword>
<dbReference type="InterPro" id="IPR050179">
    <property type="entry name" value="Trans_hexapeptide_repeat"/>
</dbReference>
<dbReference type="EC" id="2.3.1.-" evidence="2"/>
<dbReference type="InterPro" id="IPR011004">
    <property type="entry name" value="Trimer_LpxA-like_sf"/>
</dbReference>
<name>W0V5P8_9BURK</name>
<dbReference type="KEGG" id="jag:GJA_1946"/>
<dbReference type="PANTHER" id="PTHR43300:SF11">
    <property type="entry name" value="ACETYLTRANSFERASE RV3034C-RELATED"/>
    <property type="match status" value="1"/>
</dbReference>
<dbReference type="STRING" id="1349767.GJA_1946"/>
<keyword evidence="2" id="KW-0012">Acyltransferase</keyword>
<dbReference type="GO" id="GO:0016746">
    <property type="term" value="F:acyltransferase activity"/>
    <property type="evidence" value="ECO:0007669"/>
    <property type="project" value="UniProtKB-KW"/>
</dbReference>
<evidence type="ECO:0000313" key="2">
    <source>
        <dbReference type="EMBL" id="CDG82582.1"/>
    </source>
</evidence>
<organism evidence="2 3">
    <name type="scientific">Janthinobacterium agaricidamnosum NBRC 102515 = DSM 9628</name>
    <dbReference type="NCBI Taxonomy" id="1349767"/>
    <lineage>
        <taxon>Bacteria</taxon>
        <taxon>Pseudomonadati</taxon>
        <taxon>Pseudomonadota</taxon>
        <taxon>Betaproteobacteria</taxon>
        <taxon>Burkholderiales</taxon>
        <taxon>Oxalobacteraceae</taxon>
        <taxon>Janthinobacterium</taxon>
    </lineage>
</organism>
<dbReference type="AlphaFoldDB" id="W0V5P8"/>
<dbReference type="eggNOG" id="COG0110">
    <property type="taxonomic scope" value="Bacteria"/>
</dbReference>
<dbReference type="PANTHER" id="PTHR43300">
    <property type="entry name" value="ACETYLTRANSFERASE"/>
    <property type="match status" value="1"/>
</dbReference>
<evidence type="ECO:0000256" key="1">
    <source>
        <dbReference type="ARBA" id="ARBA00007274"/>
    </source>
</evidence>
<keyword evidence="2" id="KW-0808">Transferase</keyword>
<dbReference type="Gene3D" id="2.160.10.10">
    <property type="entry name" value="Hexapeptide repeat proteins"/>
    <property type="match status" value="1"/>
</dbReference>
<dbReference type="SUPFAM" id="SSF51161">
    <property type="entry name" value="Trimeric LpxA-like enzymes"/>
    <property type="match status" value="1"/>
</dbReference>
<proteinExistence type="inferred from homology"/>
<reference evidence="2 3" key="1">
    <citation type="journal article" date="2015" name="Genome Announc.">
        <title>Genome Sequence of Mushroom Soft-Rot Pathogen Janthinobacterium agaricidamnosum.</title>
        <authorList>
            <person name="Graupner K."/>
            <person name="Lackner G."/>
            <person name="Hertweck C."/>
        </authorList>
    </citation>
    <scope>NUCLEOTIDE SEQUENCE [LARGE SCALE GENOMIC DNA]</scope>
    <source>
        <strain evidence="3">NBRC 102515 / DSM 9628</strain>
    </source>
</reference>
<dbReference type="Proteomes" id="UP000027604">
    <property type="component" value="Chromosome I"/>
</dbReference>
<dbReference type="HOGENOM" id="CLU_1122927_0_0_4"/>
<comment type="similarity">
    <text evidence="1">Belongs to the transferase hexapeptide repeat family.</text>
</comment>
<accession>W0V5P8</accession>
<gene>
    <name evidence="2" type="ORF">GJA_1946</name>
</gene>
<sequence>MIPITMQITTENDYTGVAANHPLAGQFTIMMYAGGEHSAIPHNFFRDWLDQEARHGTFHIGRCSGFGVGSLAKYDAGKQNLQVGSFVSGGLRLRFLLNGQHETHTISTCMFSVHGIGLENVAPPQYGDSIIKNDVWIGDEVMMLGGGIIENGCIIGARSLLPPNFRSEPYGIYAGSPARLIRYRFSEKVRAALLELAWWEMPVGWIRENNIFFLEDMSNDEDRALMIIDILRASRQKWQAEHPPAA</sequence>
<dbReference type="PATRIC" id="fig|1349767.4.peg.3715"/>
<protein>
    <submittedName>
        <fullName evidence="2">Streptogramin acetyl transferase</fullName>
        <ecNumber evidence="2">2.3.1.-</ecNumber>
    </submittedName>
</protein>
<dbReference type="EMBL" id="HG322949">
    <property type="protein sequence ID" value="CDG82582.1"/>
    <property type="molecule type" value="Genomic_DNA"/>
</dbReference>
<evidence type="ECO:0000313" key="3">
    <source>
        <dbReference type="Proteomes" id="UP000027604"/>
    </source>
</evidence>